<dbReference type="InterPro" id="IPR004314">
    <property type="entry name" value="Neprosin"/>
</dbReference>
<dbReference type="PANTHER" id="PTHR31589">
    <property type="entry name" value="PROTEIN, PUTATIVE (DUF239)-RELATED-RELATED"/>
    <property type="match status" value="1"/>
</dbReference>
<dbReference type="OMA" id="CYNIRAS"/>
<dbReference type="InterPro" id="IPR025521">
    <property type="entry name" value="Neprosin_propep"/>
</dbReference>
<keyword evidence="5" id="KW-1185">Reference proteome</keyword>
<evidence type="ECO:0000256" key="1">
    <source>
        <dbReference type="SAM" id="MobiDB-lite"/>
    </source>
</evidence>
<keyword evidence="2" id="KW-0812">Transmembrane</keyword>
<keyword evidence="2" id="KW-1133">Transmembrane helix</keyword>
<feature type="domain" description="Neprosin PEP catalytic" evidence="3">
    <location>
        <begin position="199"/>
        <end position="456"/>
    </location>
</feature>
<dbReference type="Gramene" id="Kaladp0020s0169.1.v1.1">
    <property type="protein sequence ID" value="Kaladp0020s0169.1.v1.1"/>
    <property type="gene ID" value="Kaladp0020s0169.v1.1"/>
</dbReference>
<name>A0A7N0T3V1_KALFE</name>
<evidence type="ECO:0000313" key="5">
    <source>
        <dbReference type="Proteomes" id="UP000594263"/>
    </source>
</evidence>
<feature type="compositionally biased region" description="Polar residues" evidence="1">
    <location>
        <begin position="129"/>
        <end position="148"/>
    </location>
</feature>
<protein>
    <recommendedName>
        <fullName evidence="3">Neprosin PEP catalytic domain-containing protein</fullName>
    </recommendedName>
</protein>
<dbReference type="Gene3D" id="3.90.1320.10">
    <property type="entry name" value="Outer-capsid protein sigma 3, large lobe"/>
    <property type="match status" value="1"/>
</dbReference>
<dbReference type="Pfam" id="PF03080">
    <property type="entry name" value="Neprosin"/>
    <property type="match status" value="1"/>
</dbReference>
<keyword evidence="2" id="KW-0472">Membrane</keyword>
<dbReference type="PROSITE" id="PS52045">
    <property type="entry name" value="NEPROSIN_PEP_CD"/>
    <property type="match status" value="1"/>
</dbReference>
<dbReference type="PANTHER" id="PTHR31589:SF110">
    <property type="entry name" value="PROTEIN, PUTATIVE (DUF239)-RELATED"/>
    <property type="match status" value="1"/>
</dbReference>
<proteinExistence type="predicted"/>
<reference evidence="4" key="1">
    <citation type="submission" date="2021-01" db="UniProtKB">
        <authorList>
            <consortium name="EnsemblPlants"/>
        </authorList>
    </citation>
    <scope>IDENTIFICATION</scope>
</reference>
<sequence>MGYCPARRQSGLWRIGYGYMRCEVAVLLLSAMVFVFTRLIVPVAAGGDWNSSSEDYYKRQTKMMSSLRLARIHKHLDKINKPPVLTIHSPDGDIIDCVHTRKQPALDHPLLKNHKIQRAPPEIPRALKTQTTAATSRSSNDEWQTWHRNGTRCPKGTVPLRRSTARDVLRAKSLFHFGKKRHRFDTLNPSSRRADAPDVVSGNGHEHAIAYTGSSSEVFGAKATINVWEPQIAEGNEFSLSQIWILSGSFDGSDLNSIEAGWQVSPELYGDSRPRLFTYWTSDSYQATGCYNLLCSGFIQTNSRIAIGAAISPVSSLSGNQYDITILIWKDPKLGNWWMSFGDSVLVGYWPTEIFTHLADRATMVEWGGEVVNSRADDGRHTTTQMGSGQFAEEGFGKASYFRNLEVVDSDNSLSSARDVSTLAENTNCYNIKSSSNAEWGTYFYYGGPGNNPSCP</sequence>
<dbReference type="Proteomes" id="UP000594263">
    <property type="component" value="Unplaced"/>
</dbReference>
<evidence type="ECO:0000256" key="2">
    <source>
        <dbReference type="SAM" id="Phobius"/>
    </source>
</evidence>
<accession>A0A7N0T3V1</accession>
<feature type="transmembrane region" description="Helical" evidence="2">
    <location>
        <begin position="24"/>
        <end position="45"/>
    </location>
</feature>
<feature type="region of interest" description="Disordered" evidence="1">
    <location>
        <begin position="129"/>
        <end position="157"/>
    </location>
</feature>
<evidence type="ECO:0000313" key="4">
    <source>
        <dbReference type="EnsemblPlants" id="Kaladp0020s0169.1.v1.1"/>
    </source>
</evidence>
<dbReference type="Pfam" id="PF14365">
    <property type="entry name" value="Neprosin_AP"/>
    <property type="match status" value="1"/>
</dbReference>
<organism evidence="4 5">
    <name type="scientific">Kalanchoe fedtschenkoi</name>
    <name type="common">Lavender scallops</name>
    <name type="synonym">South American air plant</name>
    <dbReference type="NCBI Taxonomy" id="63787"/>
    <lineage>
        <taxon>Eukaryota</taxon>
        <taxon>Viridiplantae</taxon>
        <taxon>Streptophyta</taxon>
        <taxon>Embryophyta</taxon>
        <taxon>Tracheophyta</taxon>
        <taxon>Spermatophyta</taxon>
        <taxon>Magnoliopsida</taxon>
        <taxon>eudicotyledons</taxon>
        <taxon>Gunneridae</taxon>
        <taxon>Pentapetalae</taxon>
        <taxon>Saxifragales</taxon>
        <taxon>Crassulaceae</taxon>
        <taxon>Kalanchoe</taxon>
    </lineage>
</organism>
<dbReference type="FunFam" id="3.90.1320.10:FF:000001">
    <property type="entry name" value="Putative carboxyl-terminal proteinase"/>
    <property type="match status" value="1"/>
</dbReference>
<evidence type="ECO:0000259" key="3">
    <source>
        <dbReference type="PROSITE" id="PS52045"/>
    </source>
</evidence>
<dbReference type="EnsemblPlants" id="Kaladp0020s0169.1.v1.1">
    <property type="protein sequence ID" value="Kaladp0020s0169.1.v1.1"/>
    <property type="gene ID" value="Kaladp0020s0169.v1.1"/>
</dbReference>
<dbReference type="AlphaFoldDB" id="A0A7N0T3V1"/>
<dbReference type="InterPro" id="IPR053168">
    <property type="entry name" value="Glutamic_endopeptidase"/>
</dbReference>